<proteinExistence type="predicted"/>
<dbReference type="RefSeq" id="WP_119630955.1">
    <property type="nucleotide sequence ID" value="NZ_AP017928.1"/>
</dbReference>
<dbReference type="InterPro" id="IPR025711">
    <property type="entry name" value="PepSY"/>
</dbReference>
<dbReference type="EMBL" id="AP017928">
    <property type="protein sequence ID" value="BBA35652.1"/>
    <property type="molecule type" value="Genomic_DNA"/>
</dbReference>
<dbReference type="KEGG" id="mmai:sS8_3715"/>
<organism evidence="2 3">
    <name type="scientific">Methylocaldum marinum</name>
    <dbReference type="NCBI Taxonomy" id="1432792"/>
    <lineage>
        <taxon>Bacteria</taxon>
        <taxon>Pseudomonadati</taxon>
        <taxon>Pseudomonadota</taxon>
        <taxon>Gammaproteobacteria</taxon>
        <taxon>Methylococcales</taxon>
        <taxon>Methylococcaceae</taxon>
        <taxon>Methylocaldum</taxon>
    </lineage>
</organism>
<dbReference type="Proteomes" id="UP000266313">
    <property type="component" value="Chromosome"/>
</dbReference>
<sequence>MIDNDTALEIARKRAEENGWRFTEPVNVVHRVGWFGGSKRFEITTNWGKKGGNARFEIDAATGKILSEGYIPR</sequence>
<evidence type="ECO:0000313" key="2">
    <source>
        <dbReference type="EMBL" id="BBA35652.1"/>
    </source>
</evidence>
<reference evidence="2 3" key="1">
    <citation type="submission" date="2016-12" db="EMBL/GenBank/DDBJ databases">
        <title>Genome sequencing of Methylocaldum marinum.</title>
        <authorList>
            <person name="Takeuchi M."/>
            <person name="Kamagata Y."/>
            <person name="Hiraoka S."/>
            <person name="Oshima K."/>
            <person name="Hattori M."/>
            <person name="Iwasaki W."/>
        </authorList>
    </citation>
    <scope>NUCLEOTIDE SEQUENCE [LARGE SCALE GENOMIC DNA]</scope>
    <source>
        <strain evidence="2 3">S8</strain>
    </source>
</reference>
<gene>
    <name evidence="2" type="ORF">sS8_3715</name>
</gene>
<keyword evidence="3" id="KW-1185">Reference proteome</keyword>
<feature type="domain" description="PepSY" evidence="1">
    <location>
        <begin position="5"/>
        <end position="67"/>
    </location>
</feature>
<name>A0A250KVP2_9GAMM</name>
<dbReference type="AlphaFoldDB" id="A0A250KVP2"/>
<evidence type="ECO:0000259" key="1">
    <source>
        <dbReference type="Pfam" id="PF03413"/>
    </source>
</evidence>
<dbReference type="Pfam" id="PF03413">
    <property type="entry name" value="PepSY"/>
    <property type="match status" value="1"/>
</dbReference>
<evidence type="ECO:0000313" key="3">
    <source>
        <dbReference type="Proteomes" id="UP000266313"/>
    </source>
</evidence>
<protein>
    <submittedName>
        <fullName evidence="2">Peptidase propeptide domain-containing protein</fullName>
    </submittedName>
</protein>
<accession>A0A250KVP2</accession>